<dbReference type="FunFam" id="3.40.50.1360:FF:000005">
    <property type="entry name" value="6-phosphogluconolactonase"/>
    <property type="match status" value="1"/>
</dbReference>
<dbReference type="EC" id="3.1.1.31" evidence="4"/>
<dbReference type="InterPro" id="IPR005900">
    <property type="entry name" value="6-phosphogluconolactonase_DevB"/>
</dbReference>
<dbReference type="CDD" id="cd01400">
    <property type="entry name" value="6PGL"/>
    <property type="match status" value="1"/>
</dbReference>
<dbReference type="InterPro" id="IPR037171">
    <property type="entry name" value="NagB/RpiA_transferase-like"/>
</dbReference>
<evidence type="ECO:0000256" key="4">
    <source>
        <dbReference type="ARBA" id="ARBA00013198"/>
    </source>
</evidence>
<sequence length="845" mass="92490">MGKPPNLYAFQSAAELAPSLRTYVLDAQNAALERHQVFRVAVSGGSLPKTLAQALLKETNGEGKVQFDKWEIFYADERAVPLDHEDSNHRLVKEELLDKIPSELGTPKVYPIDVKYLDDVQELADQYEKTLVSVFAARDSVKLPLFDLLLLGCGPDGHTCSLFPGSDLLRESEAWVLSISDSPKPPPKRITISLPVAQHGLKIGFVATGGGKKDIMRQIFDTDEGQQLPCGLVNHKGGDRVSWFVDYAAIEGVSFPARRGSFYQRASTIKPRPASKMNAKPRSQIGRIGHAPARTRTAASITPAENDQQATRQGTSSIVRPSPSKLPSFQGDTETRRSLLPQPGQHRYNTRSSILPEVSDQDVGSEDTGDNLHEAQDQPEAASTTQEIQAPIAVPGRLRPRSMYQTGTPSSQRTENTEKTSAARSMRPPTSISKLVGPQAGLSRSQSLRKPAATSRPAHPSGLSGHSRTQSTSTISAPRQNVARSNTVSERPKSLQIAPSRTTKTNSTTSDALPGATRTSIRSAGISRTASTRTKPATSSSLPSSGPTPRAEEPLATQSRRKEAGPEEPKKTNRPAFSTLQQHFTPRKVGKAPTATFINPAPQAPSYSLSPETVSLQSELFQLHLLHESSVQVCRHWEISAKRSLHTKFEEVASLYGVMLENERAAQEQKNLQSLLEWSAGGSSLGIVEHIQILSEPLHELPSLVESGGRLQRLVGEFEHWLLWVQDVRSARQDHGRAKPAFGTIEGLGDAWKAENATLSRKLTALARDLNRLASPTPGSSIACMIEACTSILHGVLDELQIMQKIETEVVSREKDWVEDRLRVIAQDVETQWVDVDEQNAAWRM</sequence>
<comment type="catalytic activity">
    <reaction evidence="1">
        <text>6-phospho-D-glucono-1,5-lactone + H2O = 6-phospho-D-gluconate + H(+)</text>
        <dbReference type="Rhea" id="RHEA:12556"/>
        <dbReference type="ChEBI" id="CHEBI:15377"/>
        <dbReference type="ChEBI" id="CHEBI:15378"/>
        <dbReference type="ChEBI" id="CHEBI:57955"/>
        <dbReference type="ChEBI" id="CHEBI:58759"/>
        <dbReference type="EC" id="3.1.1.31"/>
    </reaction>
</comment>
<dbReference type="InterPro" id="IPR006148">
    <property type="entry name" value="Glc/Gal-6P_isomerase"/>
</dbReference>
<protein>
    <recommendedName>
        <fullName evidence="4">6-phosphogluconolactonase</fullName>
        <ecNumber evidence="4">3.1.1.31</ecNumber>
    </recommendedName>
</protein>
<accession>A0A8H7B9I1</accession>
<evidence type="ECO:0000256" key="5">
    <source>
        <dbReference type="ARBA" id="ARBA00022801"/>
    </source>
</evidence>
<feature type="compositionally biased region" description="Acidic residues" evidence="6">
    <location>
        <begin position="359"/>
        <end position="369"/>
    </location>
</feature>
<name>A0A8H7B9I1_9PLEO</name>
<dbReference type="Pfam" id="PF01182">
    <property type="entry name" value="Glucosamine_iso"/>
    <property type="match status" value="1"/>
</dbReference>
<comment type="caution">
    <text evidence="8">The sequence shown here is derived from an EMBL/GenBank/DDBJ whole genome shotgun (WGS) entry which is preliminary data.</text>
</comment>
<feature type="compositionally biased region" description="Polar residues" evidence="6">
    <location>
        <begin position="403"/>
        <end position="433"/>
    </location>
</feature>
<evidence type="ECO:0000313" key="9">
    <source>
        <dbReference type="Proteomes" id="UP000596902"/>
    </source>
</evidence>
<feature type="compositionally biased region" description="Polar residues" evidence="6">
    <location>
        <begin position="497"/>
        <end position="533"/>
    </location>
</feature>
<dbReference type="GeneID" id="62202921"/>
<feature type="compositionally biased region" description="Low complexity" evidence="6">
    <location>
        <begin position="534"/>
        <end position="549"/>
    </location>
</feature>
<gene>
    <name evidence="8" type="ORF">GT037_004696</name>
</gene>
<keyword evidence="5" id="KW-0378">Hydrolase</keyword>
<dbReference type="RefSeq" id="XP_038788015.1">
    <property type="nucleotide sequence ID" value="XM_038929743.1"/>
</dbReference>
<feature type="domain" description="Glucosamine/galactosamine-6-phosphate isomerase" evidence="7">
    <location>
        <begin position="12"/>
        <end position="242"/>
    </location>
</feature>
<evidence type="ECO:0000256" key="3">
    <source>
        <dbReference type="ARBA" id="ARBA00010662"/>
    </source>
</evidence>
<comment type="similarity">
    <text evidence="3">Belongs to the glucosamine/galactosamine-6-phosphate isomerase family. 6-phosphogluconolactonase subfamily.</text>
</comment>
<dbReference type="GO" id="GO:0017057">
    <property type="term" value="F:6-phosphogluconolactonase activity"/>
    <property type="evidence" value="ECO:0007669"/>
    <property type="project" value="UniProtKB-EC"/>
</dbReference>
<feature type="compositionally biased region" description="Polar residues" evidence="6">
    <location>
        <begin position="297"/>
        <end position="332"/>
    </location>
</feature>
<comment type="pathway">
    <text evidence="2">Carbohydrate degradation; pentose phosphate pathway; D-ribulose 5-phosphate from D-glucose 6-phosphate (oxidative stage): step 2/3.</text>
</comment>
<dbReference type="EMBL" id="JAAABM010000005">
    <property type="protein sequence ID" value="KAF7677837.1"/>
    <property type="molecule type" value="Genomic_DNA"/>
</dbReference>
<feature type="compositionally biased region" description="Polar residues" evidence="6">
    <location>
        <begin position="464"/>
        <end position="489"/>
    </location>
</feature>
<evidence type="ECO:0000313" key="8">
    <source>
        <dbReference type="EMBL" id="KAF7677837.1"/>
    </source>
</evidence>
<proteinExistence type="inferred from homology"/>
<dbReference type="GO" id="GO:0006098">
    <property type="term" value="P:pentose-phosphate shunt"/>
    <property type="evidence" value="ECO:0007669"/>
    <property type="project" value="InterPro"/>
</dbReference>
<dbReference type="GO" id="GO:0005975">
    <property type="term" value="P:carbohydrate metabolic process"/>
    <property type="evidence" value="ECO:0007669"/>
    <property type="project" value="InterPro"/>
</dbReference>
<evidence type="ECO:0000256" key="6">
    <source>
        <dbReference type="SAM" id="MobiDB-lite"/>
    </source>
</evidence>
<feature type="compositionally biased region" description="Polar residues" evidence="6">
    <location>
        <begin position="575"/>
        <end position="584"/>
    </location>
</feature>
<feature type="region of interest" description="Disordered" evidence="6">
    <location>
        <begin position="266"/>
        <end position="594"/>
    </location>
</feature>
<feature type="compositionally biased region" description="Basic and acidic residues" evidence="6">
    <location>
        <begin position="560"/>
        <end position="571"/>
    </location>
</feature>
<keyword evidence="9" id="KW-1185">Reference proteome</keyword>
<dbReference type="AlphaFoldDB" id="A0A8H7B9I1"/>
<dbReference type="PANTHER" id="PTHR11054">
    <property type="entry name" value="6-PHOSPHOGLUCONOLACTONASE"/>
    <property type="match status" value="1"/>
</dbReference>
<organism evidence="8 9">
    <name type="scientific">Alternaria burnsii</name>
    <dbReference type="NCBI Taxonomy" id="1187904"/>
    <lineage>
        <taxon>Eukaryota</taxon>
        <taxon>Fungi</taxon>
        <taxon>Dikarya</taxon>
        <taxon>Ascomycota</taxon>
        <taxon>Pezizomycotina</taxon>
        <taxon>Dothideomycetes</taxon>
        <taxon>Pleosporomycetidae</taxon>
        <taxon>Pleosporales</taxon>
        <taxon>Pleosporineae</taxon>
        <taxon>Pleosporaceae</taxon>
        <taxon>Alternaria</taxon>
        <taxon>Alternaria sect. Alternaria</taxon>
    </lineage>
</organism>
<evidence type="ECO:0000256" key="2">
    <source>
        <dbReference type="ARBA" id="ARBA00004961"/>
    </source>
</evidence>
<evidence type="ECO:0000256" key="1">
    <source>
        <dbReference type="ARBA" id="ARBA00000832"/>
    </source>
</evidence>
<dbReference type="SUPFAM" id="SSF100950">
    <property type="entry name" value="NagB/RpiA/CoA transferase-like"/>
    <property type="match status" value="1"/>
</dbReference>
<reference evidence="8" key="1">
    <citation type="submission" date="2020-01" db="EMBL/GenBank/DDBJ databases">
        <authorList>
            <person name="Feng Z.H.Z."/>
        </authorList>
    </citation>
    <scope>NUCLEOTIDE SEQUENCE</scope>
    <source>
        <strain evidence="8">CBS107.38</strain>
    </source>
</reference>
<evidence type="ECO:0000259" key="7">
    <source>
        <dbReference type="Pfam" id="PF01182"/>
    </source>
</evidence>
<dbReference type="InterPro" id="IPR039104">
    <property type="entry name" value="6PGL"/>
</dbReference>
<dbReference type="NCBIfam" id="TIGR01198">
    <property type="entry name" value="pgl"/>
    <property type="match status" value="1"/>
</dbReference>
<dbReference type="Proteomes" id="UP000596902">
    <property type="component" value="Unassembled WGS sequence"/>
</dbReference>
<dbReference type="Gene3D" id="3.40.50.1360">
    <property type="match status" value="1"/>
</dbReference>
<dbReference type="PANTHER" id="PTHR11054:SF0">
    <property type="entry name" value="6-PHOSPHOGLUCONOLACTONASE"/>
    <property type="match status" value="1"/>
</dbReference>
<reference evidence="8" key="2">
    <citation type="submission" date="2020-08" db="EMBL/GenBank/DDBJ databases">
        <title>Draft Genome Sequence of Cumin Blight Pathogen Alternaria burnsii.</title>
        <authorList>
            <person name="Feng Z."/>
        </authorList>
    </citation>
    <scope>NUCLEOTIDE SEQUENCE</scope>
    <source>
        <strain evidence="8">CBS107.38</strain>
    </source>
</reference>